<feature type="region of interest" description="Disordered" evidence="1">
    <location>
        <begin position="149"/>
        <end position="361"/>
    </location>
</feature>
<sequence>MSLFQIEGKENLMRQCMTNKRKAEEIIDSLGLQHRRSGRAKPVFDDPMVQHLYKLVSGAVELYTNTSIGTPSQLIQDLPKDETITKSVEEICSSVGQKIWGIPSKKHLLTPGANVFYPKQLLWDNEKHREEIRVYIRCWIMKRASRKLGDETRKRKDASKPGEQASPGEKGRKSGKVISVTDEDTSDEGEYSSTSKPTTPATATRTPIRSSLPRSPQMSTPNRGGVPAQAGEASTATVIDVEDNDDDSLYADPPGARRNTHLTSGSPSDPNKRKRSDFDVNLRGKFSRPSTDWKRKLPEIPKNRSGNVDSVPASPSSPVFPTAPVPIPFGRRRRVREPTEESDPSWRPARGVSMDRESESSSAVNQRMENAFGKLPDPFARFLRGSVPIFGMPRGGLPRGRPRLLMNIVALVPLFSASRIV</sequence>
<dbReference type="EMBL" id="ML977573">
    <property type="protein sequence ID" value="KAF2003322.1"/>
    <property type="molecule type" value="Genomic_DNA"/>
</dbReference>
<feature type="compositionally biased region" description="Polar residues" evidence="1">
    <location>
        <begin position="208"/>
        <end position="222"/>
    </location>
</feature>
<dbReference type="OrthoDB" id="3672266at2759"/>
<proteinExistence type="predicted"/>
<evidence type="ECO:0000313" key="2">
    <source>
        <dbReference type="EMBL" id="KAF2003322.1"/>
    </source>
</evidence>
<protein>
    <submittedName>
        <fullName evidence="2">Uncharacterized protein</fullName>
    </submittedName>
</protein>
<feature type="compositionally biased region" description="Low complexity" evidence="1">
    <location>
        <begin position="192"/>
        <end position="207"/>
    </location>
</feature>
<evidence type="ECO:0000256" key="1">
    <source>
        <dbReference type="SAM" id="MobiDB-lite"/>
    </source>
</evidence>
<keyword evidence="3" id="KW-1185">Reference proteome</keyword>
<accession>A0A6A5WNN3</accession>
<feature type="compositionally biased region" description="Low complexity" evidence="1">
    <location>
        <begin position="308"/>
        <end position="320"/>
    </location>
</feature>
<dbReference type="Proteomes" id="UP000799779">
    <property type="component" value="Unassembled WGS sequence"/>
</dbReference>
<feature type="compositionally biased region" description="Basic and acidic residues" evidence="1">
    <location>
        <begin position="149"/>
        <end position="160"/>
    </location>
</feature>
<dbReference type="AlphaFoldDB" id="A0A6A5WNN3"/>
<reference evidence="2" key="1">
    <citation type="journal article" date="2020" name="Stud. Mycol.">
        <title>101 Dothideomycetes genomes: a test case for predicting lifestyles and emergence of pathogens.</title>
        <authorList>
            <person name="Haridas S."/>
            <person name="Albert R."/>
            <person name="Binder M."/>
            <person name="Bloem J."/>
            <person name="Labutti K."/>
            <person name="Salamov A."/>
            <person name="Andreopoulos B."/>
            <person name="Baker S."/>
            <person name="Barry K."/>
            <person name="Bills G."/>
            <person name="Bluhm B."/>
            <person name="Cannon C."/>
            <person name="Castanera R."/>
            <person name="Culley D."/>
            <person name="Daum C."/>
            <person name="Ezra D."/>
            <person name="Gonzalez J."/>
            <person name="Henrissat B."/>
            <person name="Kuo A."/>
            <person name="Liang C."/>
            <person name="Lipzen A."/>
            <person name="Lutzoni F."/>
            <person name="Magnuson J."/>
            <person name="Mondo S."/>
            <person name="Nolan M."/>
            <person name="Ohm R."/>
            <person name="Pangilinan J."/>
            <person name="Park H.-J."/>
            <person name="Ramirez L."/>
            <person name="Alfaro M."/>
            <person name="Sun H."/>
            <person name="Tritt A."/>
            <person name="Yoshinaga Y."/>
            <person name="Zwiers L.-H."/>
            <person name="Turgeon B."/>
            <person name="Goodwin S."/>
            <person name="Spatafora J."/>
            <person name="Crous P."/>
            <person name="Grigoriev I."/>
        </authorList>
    </citation>
    <scope>NUCLEOTIDE SEQUENCE</scope>
    <source>
        <strain evidence="2">CBS 123094</strain>
    </source>
</reference>
<name>A0A6A5WNN3_9PLEO</name>
<organism evidence="2 3">
    <name type="scientific">Amniculicola lignicola CBS 123094</name>
    <dbReference type="NCBI Taxonomy" id="1392246"/>
    <lineage>
        <taxon>Eukaryota</taxon>
        <taxon>Fungi</taxon>
        <taxon>Dikarya</taxon>
        <taxon>Ascomycota</taxon>
        <taxon>Pezizomycotina</taxon>
        <taxon>Dothideomycetes</taxon>
        <taxon>Pleosporomycetidae</taxon>
        <taxon>Pleosporales</taxon>
        <taxon>Amniculicolaceae</taxon>
        <taxon>Amniculicola</taxon>
    </lineage>
</organism>
<feature type="compositionally biased region" description="Acidic residues" evidence="1">
    <location>
        <begin position="181"/>
        <end position="190"/>
    </location>
</feature>
<gene>
    <name evidence="2" type="ORF">P154DRAFT_520278</name>
</gene>
<evidence type="ECO:0000313" key="3">
    <source>
        <dbReference type="Proteomes" id="UP000799779"/>
    </source>
</evidence>
<feature type="compositionally biased region" description="Basic and acidic residues" evidence="1">
    <location>
        <begin position="291"/>
        <end position="302"/>
    </location>
</feature>
<feature type="compositionally biased region" description="Acidic residues" evidence="1">
    <location>
        <begin position="240"/>
        <end position="249"/>
    </location>
</feature>